<organism evidence="10 11">
    <name type="scientific">Staphylococcus pasteuri_A</name>
    <dbReference type="NCBI Taxonomy" id="3062664"/>
    <lineage>
        <taxon>Bacteria</taxon>
        <taxon>Bacillati</taxon>
        <taxon>Bacillota</taxon>
        <taxon>Bacilli</taxon>
        <taxon>Bacillales</taxon>
        <taxon>Staphylococcaceae</taxon>
        <taxon>Staphylococcus</taxon>
    </lineage>
</organism>
<reference evidence="10" key="1">
    <citation type="submission" date="2023-07" db="EMBL/GenBank/DDBJ databases">
        <title>Genome content predicts the carbon catabolic preferences of heterotrophic bacteria.</title>
        <authorList>
            <person name="Gralka M."/>
        </authorList>
    </citation>
    <scope>NUCLEOTIDE SEQUENCE</scope>
    <source>
        <strain evidence="10">E2R20</strain>
    </source>
</reference>
<keyword evidence="2" id="KW-0813">Transport</keyword>
<dbReference type="GO" id="GO:0005507">
    <property type="term" value="F:copper ion binding"/>
    <property type="evidence" value="ECO:0007669"/>
    <property type="project" value="TreeGrafter"/>
</dbReference>
<keyword evidence="3" id="KW-0472">Membrane</keyword>
<feature type="non-terminal residue" evidence="10">
    <location>
        <position position="79"/>
    </location>
</feature>
<comment type="caution">
    <text evidence="10">The sequence shown here is derived from an EMBL/GenBank/DDBJ whole genome shotgun (WGS) entry which is preliminary data.</text>
</comment>
<sequence>QRVAASQLKSGDLIVILPGETVPADGQISFGESEFDESSLTGESLPIVKSIGDRVFAGTINHEQTVHLAVEAVSQNTFI</sequence>
<dbReference type="Gene3D" id="2.70.150.10">
    <property type="entry name" value="Calcium-transporting ATPase, cytoplasmic transduction domain A"/>
    <property type="match status" value="1"/>
</dbReference>
<keyword evidence="8" id="KW-0406">Ion transport</keyword>
<feature type="non-terminal residue" evidence="10">
    <location>
        <position position="1"/>
    </location>
</feature>
<dbReference type="AlphaFoldDB" id="A0AAW7YV53"/>
<evidence type="ECO:0000313" key="11">
    <source>
        <dbReference type="Proteomes" id="UP001170310"/>
    </source>
</evidence>
<gene>
    <name evidence="10" type="ORF">Q4528_15780</name>
</gene>
<dbReference type="InterPro" id="IPR008250">
    <property type="entry name" value="ATPase_P-typ_transduc_dom_A_sf"/>
</dbReference>
<protein>
    <submittedName>
        <fullName evidence="10">Heavy metal translocating P-type ATPase</fullName>
    </submittedName>
</protein>
<evidence type="ECO:0000256" key="5">
    <source>
        <dbReference type="ARBA" id="ARBA00022723"/>
    </source>
</evidence>
<dbReference type="GO" id="GO:0043682">
    <property type="term" value="F:P-type divalent copper transporter activity"/>
    <property type="evidence" value="ECO:0007669"/>
    <property type="project" value="TreeGrafter"/>
</dbReference>
<comment type="subcellular location">
    <subcellularLocation>
        <location evidence="1">Cell membrane</location>
        <topology evidence="1">Multi-pass membrane protein</topology>
    </subcellularLocation>
</comment>
<evidence type="ECO:0000256" key="1">
    <source>
        <dbReference type="ARBA" id="ARBA00004651"/>
    </source>
</evidence>
<dbReference type="PANTHER" id="PTHR43520">
    <property type="entry name" value="ATP7, ISOFORM B"/>
    <property type="match status" value="1"/>
</dbReference>
<dbReference type="Proteomes" id="UP001170310">
    <property type="component" value="Unassembled WGS sequence"/>
</dbReference>
<evidence type="ECO:0000256" key="2">
    <source>
        <dbReference type="ARBA" id="ARBA00022448"/>
    </source>
</evidence>
<proteinExistence type="predicted"/>
<dbReference type="PANTHER" id="PTHR43520:SF5">
    <property type="entry name" value="CATION-TRANSPORTING P-TYPE ATPASE-RELATED"/>
    <property type="match status" value="1"/>
</dbReference>
<keyword evidence="3" id="KW-1003">Cell membrane</keyword>
<evidence type="ECO:0000313" key="10">
    <source>
        <dbReference type="EMBL" id="MDO6575572.1"/>
    </source>
</evidence>
<dbReference type="GO" id="GO:0005886">
    <property type="term" value="C:plasma membrane"/>
    <property type="evidence" value="ECO:0007669"/>
    <property type="project" value="UniProtKB-SubCell"/>
</dbReference>
<keyword evidence="4" id="KW-0597">Phosphoprotein</keyword>
<keyword evidence="6" id="KW-0460">Magnesium</keyword>
<evidence type="ECO:0000256" key="4">
    <source>
        <dbReference type="ARBA" id="ARBA00022553"/>
    </source>
</evidence>
<evidence type="ECO:0000256" key="8">
    <source>
        <dbReference type="ARBA" id="ARBA00023065"/>
    </source>
</evidence>
<dbReference type="Pfam" id="PF00122">
    <property type="entry name" value="E1-E2_ATPase"/>
    <property type="match status" value="1"/>
</dbReference>
<dbReference type="GO" id="GO:0055070">
    <property type="term" value="P:copper ion homeostasis"/>
    <property type="evidence" value="ECO:0007669"/>
    <property type="project" value="TreeGrafter"/>
</dbReference>
<dbReference type="InterPro" id="IPR059000">
    <property type="entry name" value="ATPase_P-type_domA"/>
</dbReference>
<evidence type="ECO:0000256" key="3">
    <source>
        <dbReference type="ARBA" id="ARBA00022475"/>
    </source>
</evidence>
<evidence type="ECO:0000256" key="6">
    <source>
        <dbReference type="ARBA" id="ARBA00022842"/>
    </source>
</evidence>
<dbReference type="EMBL" id="JAUOQO010000893">
    <property type="protein sequence ID" value="MDO6575572.1"/>
    <property type="molecule type" value="Genomic_DNA"/>
</dbReference>
<dbReference type="SUPFAM" id="SSF81653">
    <property type="entry name" value="Calcium ATPase, transduction domain A"/>
    <property type="match status" value="1"/>
</dbReference>
<accession>A0AAW7YV53</accession>
<keyword evidence="11" id="KW-1185">Reference proteome</keyword>
<keyword evidence="7" id="KW-1278">Translocase</keyword>
<feature type="domain" description="P-type ATPase A" evidence="9">
    <location>
        <begin position="1"/>
        <end position="79"/>
    </location>
</feature>
<keyword evidence="5" id="KW-0479">Metal-binding</keyword>
<name>A0AAW7YV53_9STAP</name>
<evidence type="ECO:0000256" key="7">
    <source>
        <dbReference type="ARBA" id="ARBA00022967"/>
    </source>
</evidence>
<evidence type="ECO:0000259" key="9">
    <source>
        <dbReference type="Pfam" id="PF00122"/>
    </source>
</evidence>